<proteinExistence type="inferred from homology"/>
<dbReference type="InterPro" id="IPR018193">
    <property type="entry name" value="Glyc_kinase_flavodox-like_fold"/>
</dbReference>
<sequence>MVIAPDKFKGTLTAAEAAAHVAAGLRRVRPDVPLTPLLVADGGDGTVDAAVAAGFSRVRTAVTGPTGEPVVASYAVRGTTAVVELAEASGLRRLPGGRPAPLAASSRGTGEL</sequence>
<gene>
    <name evidence="5" type="ORF">DZF91_02720</name>
</gene>
<dbReference type="InterPro" id="IPR004381">
    <property type="entry name" value="Glycerate_kinase"/>
</dbReference>
<keyword evidence="3 5" id="KW-0418">Kinase</keyword>
<dbReference type="GO" id="GO:0008887">
    <property type="term" value="F:glycerate kinase activity"/>
    <property type="evidence" value="ECO:0007669"/>
    <property type="project" value="InterPro"/>
</dbReference>
<evidence type="ECO:0000256" key="3">
    <source>
        <dbReference type="ARBA" id="ARBA00022777"/>
    </source>
</evidence>
<comment type="caution">
    <text evidence="5">The sequence shown here is derived from an EMBL/GenBank/DDBJ whole genome shotgun (WGS) entry which is preliminary data.</text>
</comment>
<dbReference type="EMBL" id="QURH01000050">
    <property type="protein sequence ID" value="RFU43126.1"/>
    <property type="molecule type" value="Genomic_DNA"/>
</dbReference>
<dbReference type="Gene3D" id="3.90.1510.10">
    <property type="entry name" value="Glycerate kinase, domain 2"/>
    <property type="match status" value="1"/>
</dbReference>
<protein>
    <submittedName>
        <fullName evidence="5">Glycerate kinase</fullName>
    </submittedName>
</protein>
<name>A0A372JTJ5_9ACTN</name>
<keyword evidence="6" id="KW-1185">Reference proteome</keyword>
<evidence type="ECO:0000256" key="2">
    <source>
        <dbReference type="ARBA" id="ARBA00022679"/>
    </source>
</evidence>
<evidence type="ECO:0000256" key="1">
    <source>
        <dbReference type="ARBA" id="ARBA00006284"/>
    </source>
</evidence>
<dbReference type="AlphaFoldDB" id="A0A372JTJ5"/>
<evidence type="ECO:0000313" key="5">
    <source>
        <dbReference type="EMBL" id="RFU43126.1"/>
    </source>
</evidence>
<accession>A0A372JTJ5</accession>
<dbReference type="PANTHER" id="PTHR21599:SF0">
    <property type="entry name" value="GLYCERATE KINASE"/>
    <property type="match status" value="1"/>
</dbReference>
<organism evidence="5 6">
    <name type="scientific">Actinomadura logoneensis</name>
    <dbReference type="NCBI Taxonomy" id="2293572"/>
    <lineage>
        <taxon>Bacteria</taxon>
        <taxon>Bacillati</taxon>
        <taxon>Actinomycetota</taxon>
        <taxon>Actinomycetes</taxon>
        <taxon>Streptosporangiales</taxon>
        <taxon>Thermomonosporaceae</taxon>
        <taxon>Actinomadura</taxon>
    </lineage>
</organism>
<dbReference type="PANTHER" id="PTHR21599">
    <property type="entry name" value="GLYCERATE KINASE"/>
    <property type="match status" value="1"/>
</dbReference>
<dbReference type="InterPro" id="IPR018197">
    <property type="entry name" value="Glycerate_kinase_RE-like"/>
</dbReference>
<evidence type="ECO:0000313" key="6">
    <source>
        <dbReference type="Proteomes" id="UP000261811"/>
    </source>
</evidence>
<keyword evidence="2" id="KW-0808">Transferase</keyword>
<feature type="non-terminal residue" evidence="5">
    <location>
        <position position="112"/>
    </location>
</feature>
<dbReference type="Proteomes" id="UP000261811">
    <property type="component" value="Unassembled WGS sequence"/>
</dbReference>
<dbReference type="Pfam" id="PF02595">
    <property type="entry name" value="Gly_kinase"/>
    <property type="match status" value="1"/>
</dbReference>
<dbReference type="InterPro" id="IPR036129">
    <property type="entry name" value="Glycerate_kinase_sf"/>
</dbReference>
<comment type="similarity">
    <text evidence="1">Belongs to the glycerate kinase type-1 family.</text>
</comment>
<dbReference type="GO" id="GO:0031388">
    <property type="term" value="P:organic acid phosphorylation"/>
    <property type="evidence" value="ECO:0007669"/>
    <property type="project" value="InterPro"/>
</dbReference>
<evidence type="ECO:0000256" key="4">
    <source>
        <dbReference type="SAM" id="MobiDB-lite"/>
    </source>
</evidence>
<reference evidence="5 6" key="1">
    <citation type="submission" date="2018-08" db="EMBL/GenBank/DDBJ databases">
        <title>Actinomadura jelena sp. nov., a novel Actinomycete isolated from soil in Chad.</title>
        <authorList>
            <person name="Shi L."/>
        </authorList>
    </citation>
    <scope>NUCLEOTIDE SEQUENCE [LARGE SCALE GENOMIC DNA]</scope>
    <source>
        <strain evidence="5 6">NEAU-G17</strain>
    </source>
</reference>
<dbReference type="Gene3D" id="3.40.50.10350">
    <property type="entry name" value="Glycerate kinase, domain 1"/>
    <property type="match status" value="1"/>
</dbReference>
<feature type="region of interest" description="Disordered" evidence="4">
    <location>
        <begin position="92"/>
        <end position="112"/>
    </location>
</feature>
<dbReference type="SUPFAM" id="SSF110738">
    <property type="entry name" value="Glycerate kinase I"/>
    <property type="match status" value="1"/>
</dbReference>